<dbReference type="FunFam" id="3.30.160.60:FF:000905">
    <property type="entry name" value="PR domain containing 14"/>
    <property type="match status" value="1"/>
</dbReference>
<dbReference type="FunFam" id="3.30.160.60:FF:000450">
    <property type="entry name" value="PR domain zinc finger protein 14"/>
    <property type="match status" value="1"/>
</dbReference>
<dbReference type="GO" id="GO:0006357">
    <property type="term" value="P:regulation of transcription by RNA polymerase II"/>
    <property type="evidence" value="ECO:0007669"/>
    <property type="project" value="TreeGrafter"/>
</dbReference>
<dbReference type="PROSITE" id="PS50157">
    <property type="entry name" value="ZINC_FINGER_C2H2_2"/>
    <property type="match status" value="6"/>
</dbReference>
<evidence type="ECO:0000256" key="1">
    <source>
        <dbReference type="ARBA" id="ARBA00004123"/>
    </source>
</evidence>
<gene>
    <name evidence="14" type="ORF">Baya_5286</name>
</gene>
<comment type="caution">
    <text evidence="14">The sequence shown here is derived from an EMBL/GenBank/DDBJ whole genome shotgun (WGS) entry which is preliminary data.</text>
</comment>
<evidence type="ECO:0000256" key="6">
    <source>
        <dbReference type="ARBA" id="ARBA00023015"/>
    </source>
</evidence>
<comment type="subcellular location">
    <subcellularLocation>
        <location evidence="1">Nucleus</location>
    </subcellularLocation>
</comment>
<dbReference type="GO" id="GO:0008270">
    <property type="term" value="F:zinc ion binding"/>
    <property type="evidence" value="ECO:0007669"/>
    <property type="project" value="UniProtKB-KW"/>
</dbReference>
<name>A0A556TWC0_BAGYA</name>
<evidence type="ECO:0000256" key="4">
    <source>
        <dbReference type="ARBA" id="ARBA00022771"/>
    </source>
</evidence>
<dbReference type="Pfam" id="PF21549">
    <property type="entry name" value="PRDM2_PR"/>
    <property type="match status" value="1"/>
</dbReference>
<keyword evidence="4 10" id="KW-0863">Zinc-finger</keyword>
<dbReference type="InterPro" id="IPR001214">
    <property type="entry name" value="SET_dom"/>
</dbReference>
<dbReference type="AlphaFoldDB" id="A0A556TWC0"/>
<dbReference type="PROSITE" id="PS50280">
    <property type="entry name" value="SET"/>
    <property type="match status" value="1"/>
</dbReference>
<dbReference type="GO" id="GO:0005634">
    <property type="term" value="C:nucleus"/>
    <property type="evidence" value="ECO:0007669"/>
    <property type="project" value="UniProtKB-SubCell"/>
</dbReference>
<feature type="region of interest" description="Disordered" evidence="11">
    <location>
        <begin position="306"/>
        <end position="330"/>
    </location>
</feature>
<keyword evidence="7" id="KW-0238">DNA-binding</keyword>
<feature type="compositionally biased region" description="Polar residues" evidence="11">
    <location>
        <begin position="541"/>
        <end position="560"/>
    </location>
</feature>
<keyword evidence="3" id="KW-0677">Repeat</keyword>
<evidence type="ECO:0000313" key="15">
    <source>
        <dbReference type="Proteomes" id="UP000319801"/>
    </source>
</evidence>
<dbReference type="SUPFAM" id="SSF82199">
    <property type="entry name" value="SET domain"/>
    <property type="match status" value="1"/>
</dbReference>
<keyword evidence="15" id="KW-1185">Reference proteome</keyword>
<feature type="compositionally biased region" description="Basic residues" evidence="11">
    <location>
        <begin position="319"/>
        <end position="330"/>
    </location>
</feature>
<dbReference type="OrthoDB" id="3565419at2759"/>
<feature type="region of interest" description="Disordered" evidence="11">
    <location>
        <begin position="74"/>
        <end position="107"/>
    </location>
</feature>
<feature type="compositionally biased region" description="Low complexity" evidence="11">
    <location>
        <begin position="85"/>
        <end position="101"/>
    </location>
</feature>
<dbReference type="Proteomes" id="UP000319801">
    <property type="component" value="Unassembled WGS sequence"/>
</dbReference>
<dbReference type="FunFam" id="3.30.160.60:FF:000480">
    <property type="entry name" value="PR domain zinc finger protein 14"/>
    <property type="match status" value="1"/>
</dbReference>
<feature type="domain" description="C2H2-type" evidence="12">
    <location>
        <begin position="369"/>
        <end position="400"/>
    </location>
</feature>
<evidence type="ECO:0000256" key="7">
    <source>
        <dbReference type="ARBA" id="ARBA00023125"/>
    </source>
</evidence>
<dbReference type="PANTHER" id="PTHR16515:SF19">
    <property type="entry name" value="PR DOMAIN ZINC FINGER PROTEIN 14"/>
    <property type="match status" value="1"/>
</dbReference>
<dbReference type="GO" id="GO:0000977">
    <property type="term" value="F:RNA polymerase II transcription regulatory region sequence-specific DNA binding"/>
    <property type="evidence" value="ECO:0007669"/>
    <property type="project" value="TreeGrafter"/>
</dbReference>
<keyword evidence="2" id="KW-0479">Metal-binding</keyword>
<evidence type="ECO:0000256" key="3">
    <source>
        <dbReference type="ARBA" id="ARBA00022737"/>
    </source>
</evidence>
<dbReference type="PROSITE" id="PS00028">
    <property type="entry name" value="ZINC_FINGER_C2H2_1"/>
    <property type="match status" value="5"/>
</dbReference>
<evidence type="ECO:0000256" key="2">
    <source>
        <dbReference type="ARBA" id="ARBA00022723"/>
    </source>
</evidence>
<evidence type="ECO:0000256" key="9">
    <source>
        <dbReference type="ARBA" id="ARBA00023242"/>
    </source>
</evidence>
<reference evidence="14 15" key="1">
    <citation type="journal article" date="2019" name="Genome Biol. Evol.">
        <title>Whole-Genome Sequencing of the Giant Devil Catfish, Bagarius yarrelli.</title>
        <authorList>
            <person name="Jiang W."/>
            <person name="Lv Y."/>
            <person name="Cheng L."/>
            <person name="Yang K."/>
            <person name="Chao B."/>
            <person name="Wang X."/>
            <person name="Li Y."/>
            <person name="Pan X."/>
            <person name="You X."/>
            <person name="Zhang Y."/>
            <person name="Yang J."/>
            <person name="Li J."/>
            <person name="Zhang X."/>
            <person name="Liu S."/>
            <person name="Sun C."/>
            <person name="Yang J."/>
            <person name="Shi Q."/>
        </authorList>
    </citation>
    <scope>NUCLEOTIDE SEQUENCE [LARGE SCALE GENOMIC DNA]</scope>
    <source>
        <strain evidence="14">JWS20170419001</strain>
        <tissue evidence="14">Muscle</tissue>
    </source>
</reference>
<dbReference type="InterPro" id="IPR036236">
    <property type="entry name" value="Znf_C2H2_sf"/>
</dbReference>
<keyword evidence="6" id="KW-0805">Transcription regulation</keyword>
<feature type="domain" description="C2H2-type" evidence="12">
    <location>
        <begin position="515"/>
        <end position="542"/>
    </location>
</feature>
<proteinExistence type="predicted"/>
<sequence>MSTAVMATPGSCMNLLRRNPTFQPLHPLHPALHPHLHPPLHPLSSDTHSFLSPQSSILHEQIFNLPYFNIIQPNHTHRPQHTPGSVSGFSSPASSSSSSSSPNKDALMHPQMIEESKRTYSFTQEDLFTVLYGYSKDHQQGIGHAISGLMLPNDPVADLLPANIDTESLELPEGLCVLRCACAGVPHCGVFAARNCIPKGTRFGPYRGKAVNTSEIKTHHDNTLMWEIFEKGRLSHFVDGGGARGSWMSLVQCARFPEEQNVVAVQRAGRIYYETCREIRPLQELLVWYGETYNLYMGIPMSLREEEEEEEEQDGEKKRKEKKRKEKKRKERRVGVDGRINVIQYSIKLHAELCVCVCVCVCLDSADGYKCDRCGKVFAYRYYRDKHLKYTRCVDQGDRKFPCHLCNRSFEKRDRLRIHILHVHEKHRPHKCSVCGKSFSQSSSLNKHMRVHSGERPYKCVYCNKAFTASSILRTHIRQHSGERPFKCKHCGKAFASHAAHDSHVRRSHAKDKPVTCDLCDSTFEQAEELKEHMKTHTKHSFMQSSSPGTDQTRPLNTEGVQRDIGTNFPPFPGIPSSYRPWN</sequence>
<evidence type="ECO:0000256" key="5">
    <source>
        <dbReference type="ARBA" id="ARBA00022833"/>
    </source>
</evidence>
<dbReference type="InterPro" id="IPR050331">
    <property type="entry name" value="Zinc_finger"/>
</dbReference>
<keyword evidence="9" id="KW-0539">Nucleus</keyword>
<feature type="domain" description="C2H2-type" evidence="12">
    <location>
        <begin position="430"/>
        <end position="457"/>
    </location>
</feature>
<feature type="domain" description="C2H2-type" evidence="12">
    <location>
        <begin position="458"/>
        <end position="485"/>
    </location>
</feature>
<dbReference type="Gene3D" id="2.170.270.10">
    <property type="entry name" value="SET domain"/>
    <property type="match status" value="1"/>
</dbReference>
<dbReference type="Gene3D" id="3.30.160.60">
    <property type="entry name" value="Classic Zinc Finger"/>
    <property type="match status" value="5"/>
</dbReference>
<dbReference type="InterPro" id="IPR046341">
    <property type="entry name" value="SET_dom_sf"/>
</dbReference>
<organism evidence="14 15">
    <name type="scientific">Bagarius yarrelli</name>
    <name type="common">Goonch</name>
    <name type="synonym">Bagrus yarrelli</name>
    <dbReference type="NCBI Taxonomy" id="175774"/>
    <lineage>
        <taxon>Eukaryota</taxon>
        <taxon>Metazoa</taxon>
        <taxon>Chordata</taxon>
        <taxon>Craniata</taxon>
        <taxon>Vertebrata</taxon>
        <taxon>Euteleostomi</taxon>
        <taxon>Actinopterygii</taxon>
        <taxon>Neopterygii</taxon>
        <taxon>Teleostei</taxon>
        <taxon>Ostariophysi</taxon>
        <taxon>Siluriformes</taxon>
        <taxon>Sisoridae</taxon>
        <taxon>Sisorinae</taxon>
        <taxon>Bagarius</taxon>
    </lineage>
</organism>
<dbReference type="InterPro" id="IPR013087">
    <property type="entry name" value="Znf_C2H2_type"/>
</dbReference>
<feature type="domain" description="C2H2-type" evidence="12">
    <location>
        <begin position="401"/>
        <end position="429"/>
    </location>
</feature>
<evidence type="ECO:0000259" key="13">
    <source>
        <dbReference type="PROSITE" id="PS50280"/>
    </source>
</evidence>
<dbReference type="EMBL" id="VCAZ01000024">
    <property type="protein sequence ID" value="TSK98372.1"/>
    <property type="molecule type" value="Genomic_DNA"/>
</dbReference>
<dbReference type="SUPFAM" id="SSF57667">
    <property type="entry name" value="beta-beta-alpha zinc fingers"/>
    <property type="match status" value="3"/>
</dbReference>
<dbReference type="SMART" id="SM00355">
    <property type="entry name" value="ZnF_C2H2"/>
    <property type="match status" value="6"/>
</dbReference>
<keyword evidence="8" id="KW-0804">Transcription</keyword>
<feature type="domain" description="C2H2-type" evidence="12">
    <location>
        <begin position="486"/>
        <end position="514"/>
    </location>
</feature>
<evidence type="ECO:0000256" key="10">
    <source>
        <dbReference type="PROSITE-ProRule" id="PRU00042"/>
    </source>
</evidence>
<keyword evidence="5" id="KW-0862">Zinc</keyword>
<dbReference type="PANTHER" id="PTHR16515">
    <property type="entry name" value="PR DOMAIN ZINC FINGER PROTEIN"/>
    <property type="match status" value="1"/>
</dbReference>
<evidence type="ECO:0000256" key="11">
    <source>
        <dbReference type="SAM" id="MobiDB-lite"/>
    </source>
</evidence>
<evidence type="ECO:0000256" key="8">
    <source>
        <dbReference type="ARBA" id="ARBA00023163"/>
    </source>
</evidence>
<feature type="region of interest" description="Disordered" evidence="11">
    <location>
        <begin position="536"/>
        <end position="583"/>
    </location>
</feature>
<evidence type="ECO:0000259" key="12">
    <source>
        <dbReference type="PROSITE" id="PS50157"/>
    </source>
</evidence>
<protein>
    <submittedName>
        <fullName evidence="14">PR domain zinc finger protein 14</fullName>
    </submittedName>
</protein>
<accession>A0A556TWC0</accession>
<dbReference type="Pfam" id="PF00096">
    <property type="entry name" value="zf-C2H2"/>
    <property type="match status" value="3"/>
</dbReference>
<dbReference type="FunFam" id="3.30.160.60:FF:000446">
    <property type="entry name" value="Zinc finger protein"/>
    <property type="match status" value="1"/>
</dbReference>
<evidence type="ECO:0000313" key="14">
    <source>
        <dbReference type="EMBL" id="TSK98372.1"/>
    </source>
</evidence>
<feature type="domain" description="SET" evidence="13">
    <location>
        <begin position="173"/>
        <end position="290"/>
    </location>
</feature>